<comment type="caution">
    <text evidence="3">The sequence shown here is derived from an EMBL/GenBank/DDBJ whole genome shotgun (WGS) entry which is preliminary data.</text>
</comment>
<feature type="domain" description="C2H2-type" evidence="2">
    <location>
        <begin position="78"/>
        <end position="99"/>
    </location>
</feature>
<protein>
    <recommendedName>
        <fullName evidence="2">C2H2-type domain-containing protein</fullName>
    </recommendedName>
</protein>
<name>A0A397TM96_9GLOM</name>
<dbReference type="PROSITE" id="PS00028">
    <property type="entry name" value="ZINC_FINGER_C2H2_1"/>
    <property type="match status" value="1"/>
</dbReference>
<dbReference type="SMART" id="SM00355">
    <property type="entry name" value="ZnF_C2H2"/>
    <property type="match status" value="2"/>
</dbReference>
<evidence type="ECO:0000313" key="3">
    <source>
        <dbReference type="EMBL" id="RIA99333.1"/>
    </source>
</evidence>
<proteinExistence type="predicted"/>
<dbReference type="Proteomes" id="UP000265703">
    <property type="component" value="Unassembled WGS sequence"/>
</dbReference>
<dbReference type="InterPro" id="IPR013087">
    <property type="entry name" value="Znf_C2H2_type"/>
</dbReference>
<evidence type="ECO:0000256" key="1">
    <source>
        <dbReference type="SAM" id="MobiDB-lite"/>
    </source>
</evidence>
<evidence type="ECO:0000259" key="2">
    <source>
        <dbReference type="PROSITE" id="PS00028"/>
    </source>
</evidence>
<gene>
    <name evidence="3" type="ORF">C1645_800695</name>
</gene>
<accession>A0A397TM96</accession>
<dbReference type="Gene3D" id="3.30.160.60">
    <property type="entry name" value="Classic Zinc Finger"/>
    <property type="match status" value="1"/>
</dbReference>
<dbReference type="EMBL" id="QKYT01000005">
    <property type="protein sequence ID" value="RIA99333.1"/>
    <property type="molecule type" value="Genomic_DNA"/>
</dbReference>
<dbReference type="STRING" id="658196.A0A397TM96"/>
<reference evidence="3 4" key="1">
    <citation type="submission" date="2018-06" db="EMBL/GenBank/DDBJ databases">
        <title>Comparative genomics reveals the genomic features of Rhizophagus irregularis, R. cerebriforme, R. diaphanum and Gigaspora rosea, and their symbiotic lifestyle signature.</title>
        <authorList>
            <person name="Morin E."/>
            <person name="San Clemente H."/>
            <person name="Chen E.C.H."/>
            <person name="De La Providencia I."/>
            <person name="Hainaut M."/>
            <person name="Kuo A."/>
            <person name="Kohler A."/>
            <person name="Murat C."/>
            <person name="Tang N."/>
            <person name="Roy S."/>
            <person name="Loubradou J."/>
            <person name="Henrissat B."/>
            <person name="Grigoriev I.V."/>
            <person name="Corradi N."/>
            <person name="Roux C."/>
            <person name="Martin F.M."/>
        </authorList>
    </citation>
    <scope>NUCLEOTIDE SEQUENCE [LARGE SCALE GENOMIC DNA]</scope>
    <source>
        <strain evidence="3 4">DAOM 227022</strain>
    </source>
</reference>
<feature type="compositionally biased region" description="Acidic residues" evidence="1">
    <location>
        <begin position="144"/>
        <end position="202"/>
    </location>
</feature>
<feature type="region of interest" description="Disordered" evidence="1">
    <location>
        <begin position="138"/>
        <end position="202"/>
    </location>
</feature>
<sequence length="202" mass="22874">METQKNVVTEDSAESSNTSNDKITVPNNLFNNLIDNLEEFEGRHAQSSHDYSLTCPECSQVFSQKALRKQHIKKKYACQFCNKRVKGEGGLISHCKAKHSHLSVEEIYSELIGIQFPTLREQISAQKEDELNELKLAYEKGSEEDNDSYGDDFTEEENEESNDDYNTEEENEGSGDTEDGDEASDDNDYTEEENEGSDDDST</sequence>
<organism evidence="3 4">
    <name type="scientific">Glomus cerebriforme</name>
    <dbReference type="NCBI Taxonomy" id="658196"/>
    <lineage>
        <taxon>Eukaryota</taxon>
        <taxon>Fungi</taxon>
        <taxon>Fungi incertae sedis</taxon>
        <taxon>Mucoromycota</taxon>
        <taxon>Glomeromycotina</taxon>
        <taxon>Glomeromycetes</taxon>
        <taxon>Glomerales</taxon>
        <taxon>Glomeraceae</taxon>
        <taxon>Glomus</taxon>
    </lineage>
</organism>
<dbReference type="AlphaFoldDB" id="A0A397TM96"/>
<evidence type="ECO:0000313" key="4">
    <source>
        <dbReference type="Proteomes" id="UP000265703"/>
    </source>
</evidence>
<keyword evidence="4" id="KW-1185">Reference proteome</keyword>
<dbReference type="OrthoDB" id="1405595at2759"/>
<feature type="region of interest" description="Disordered" evidence="1">
    <location>
        <begin position="1"/>
        <end position="24"/>
    </location>
</feature>